<sequence length="198" mass="21437">MNAPAAASGKPVTVLVTRRVKAGHEAAFEAAMTQMIAAAATFSGHLGGHLIRPGEDASGDDGREGNLYHVIFAYDSAEHLAAWQSSPVRSLGLTAVAPHTEGEQQLRQLTGLAHWFVDPKGPKLTPPPRWKVAIVTWLGIFPTVLFLFLTVVPLLADWPLVPRTMLVTALVVLIMTWGVAPRLTQWLKPWLHPAPKPA</sequence>
<evidence type="ECO:0000259" key="2">
    <source>
        <dbReference type="Pfam" id="PF03992"/>
    </source>
</evidence>
<dbReference type="RefSeq" id="WP_251971726.1">
    <property type="nucleotide sequence ID" value="NZ_AP025730.1"/>
</dbReference>
<feature type="transmembrane region" description="Helical" evidence="1">
    <location>
        <begin position="132"/>
        <end position="154"/>
    </location>
</feature>
<reference evidence="3" key="1">
    <citation type="submission" date="2022-04" db="EMBL/GenBank/DDBJ databases">
        <title>Whole genome sequence of Sphaerotilus sp. FB-5.</title>
        <authorList>
            <person name="Takeda M."/>
            <person name="Narihara S."/>
            <person name="Akimoto M."/>
            <person name="Akimoto R."/>
            <person name="Nishiyashiki S."/>
            <person name="Murakami T."/>
        </authorList>
    </citation>
    <scope>NUCLEOTIDE SEQUENCE</scope>
    <source>
        <strain evidence="3">FB-5</strain>
    </source>
</reference>
<feature type="transmembrane region" description="Helical" evidence="1">
    <location>
        <begin position="160"/>
        <end position="180"/>
    </location>
</feature>
<dbReference type="InterPro" id="IPR007138">
    <property type="entry name" value="ABM_dom"/>
</dbReference>
<dbReference type="PANTHER" id="PTHR40057:SF1">
    <property type="entry name" value="SLR1162 PROTEIN"/>
    <property type="match status" value="1"/>
</dbReference>
<dbReference type="InterPro" id="IPR011008">
    <property type="entry name" value="Dimeric_a/b-barrel"/>
</dbReference>
<dbReference type="SUPFAM" id="SSF54909">
    <property type="entry name" value="Dimeric alpha+beta barrel"/>
    <property type="match status" value="1"/>
</dbReference>
<evidence type="ECO:0000313" key="3">
    <source>
        <dbReference type="EMBL" id="BDI03438.1"/>
    </source>
</evidence>
<gene>
    <name evidence="3" type="ORF">CATMQ487_04080</name>
</gene>
<dbReference type="Pfam" id="PF03992">
    <property type="entry name" value="ABM"/>
    <property type="match status" value="1"/>
</dbReference>
<dbReference type="Proteomes" id="UP001057498">
    <property type="component" value="Chromosome"/>
</dbReference>
<protein>
    <recommendedName>
        <fullName evidence="2">ABM domain-containing protein</fullName>
    </recommendedName>
</protein>
<organism evidence="3 4">
    <name type="scientific">Sphaerotilus microaerophilus</name>
    <dbReference type="NCBI Taxonomy" id="2914710"/>
    <lineage>
        <taxon>Bacteria</taxon>
        <taxon>Pseudomonadati</taxon>
        <taxon>Pseudomonadota</taxon>
        <taxon>Betaproteobacteria</taxon>
        <taxon>Burkholderiales</taxon>
        <taxon>Sphaerotilaceae</taxon>
        <taxon>Sphaerotilus</taxon>
    </lineage>
</organism>
<keyword evidence="1" id="KW-0472">Membrane</keyword>
<evidence type="ECO:0000313" key="4">
    <source>
        <dbReference type="Proteomes" id="UP001057498"/>
    </source>
</evidence>
<dbReference type="Gene3D" id="3.30.70.100">
    <property type="match status" value="1"/>
</dbReference>
<accession>A0ABN6PI88</accession>
<dbReference type="InterPro" id="IPR038762">
    <property type="entry name" value="ABM_predict"/>
</dbReference>
<evidence type="ECO:0000256" key="1">
    <source>
        <dbReference type="SAM" id="Phobius"/>
    </source>
</evidence>
<dbReference type="PANTHER" id="PTHR40057">
    <property type="entry name" value="SLR1162 PROTEIN"/>
    <property type="match status" value="1"/>
</dbReference>
<keyword evidence="4" id="KW-1185">Reference proteome</keyword>
<proteinExistence type="predicted"/>
<keyword evidence="1" id="KW-1133">Transmembrane helix</keyword>
<feature type="domain" description="ABM" evidence="2">
    <location>
        <begin position="11"/>
        <end position="87"/>
    </location>
</feature>
<name>A0ABN6PI88_9BURK</name>
<dbReference type="EMBL" id="AP025730">
    <property type="protein sequence ID" value="BDI03438.1"/>
    <property type="molecule type" value="Genomic_DNA"/>
</dbReference>
<keyword evidence="1" id="KW-0812">Transmembrane</keyword>